<protein>
    <recommendedName>
        <fullName evidence="1">DUF1937 domain-containing protein</fullName>
    </recommendedName>
</protein>
<dbReference type="Proteomes" id="UP000199435">
    <property type="component" value="Unassembled WGS sequence"/>
</dbReference>
<accession>A0A1C3WCQ5</accession>
<dbReference type="SUPFAM" id="SSF52309">
    <property type="entry name" value="N-(deoxy)ribosyltransferase-like"/>
    <property type="match status" value="1"/>
</dbReference>
<reference evidence="3" key="1">
    <citation type="submission" date="2016-08" db="EMBL/GenBank/DDBJ databases">
        <authorList>
            <person name="Varghese N."/>
            <person name="Submissions Spin"/>
        </authorList>
    </citation>
    <scope>NUCLEOTIDE SEQUENCE [LARGE SCALE GENOMIC DNA]</scope>
    <source>
        <strain evidence="3">HAMBI 2971</strain>
    </source>
</reference>
<dbReference type="AlphaFoldDB" id="A0A1C3WCQ5"/>
<dbReference type="Gene3D" id="3.40.50.10400">
    <property type="entry name" value="Hypothetical protein PA1492"/>
    <property type="match status" value="1"/>
</dbReference>
<dbReference type="OrthoDB" id="6877969at2"/>
<name>A0A1C3WCQ5_9HYPH</name>
<dbReference type="RefSeq" id="WP_092852620.1">
    <property type="nucleotide sequence ID" value="NZ_FMAH01000027.1"/>
</dbReference>
<feature type="domain" description="DUF1937" evidence="1">
    <location>
        <begin position="2"/>
        <end position="112"/>
    </location>
</feature>
<dbReference type="Pfam" id="PF09152">
    <property type="entry name" value="DUF1937"/>
    <property type="match status" value="1"/>
</dbReference>
<dbReference type="EMBL" id="FMAH01000027">
    <property type="protein sequence ID" value="SCB37927.1"/>
    <property type="molecule type" value="Genomic_DNA"/>
</dbReference>
<keyword evidence="3" id="KW-1185">Reference proteome</keyword>
<evidence type="ECO:0000259" key="1">
    <source>
        <dbReference type="Pfam" id="PF09152"/>
    </source>
</evidence>
<dbReference type="STRING" id="411945.GA0061102_102727"/>
<evidence type="ECO:0000313" key="3">
    <source>
        <dbReference type="Proteomes" id="UP000199435"/>
    </source>
</evidence>
<proteinExistence type="predicted"/>
<organism evidence="2 3">
    <name type="scientific">Rhizobium miluonense</name>
    <dbReference type="NCBI Taxonomy" id="411945"/>
    <lineage>
        <taxon>Bacteria</taxon>
        <taxon>Pseudomonadati</taxon>
        <taxon>Pseudomonadota</taxon>
        <taxon>Alphaproteobacteria</taxon>
        <taxon>Hyphomicrobiales</taxon>
        <taxon>Rhizobiaceae</taxon>
        <taxon>Rhizobium/Agrobacterium group</taxon>
        <taxon>Rhizobium</taxon>
    </lineage>
</organism>
<sequence length="119" mass="13285">MRKIFLACPYGHADKTVVEQRFEISNAVAAAIARSGSVVFSQVSMSHPINKHLSDLDKAGIGNLWAPIDQVFMDAMDELIVIDEVGWKESAGVAREIEFFKIRNRRVSLWSEVTSEFSA</sequence>
<evidence type="ECO:0000313" key="2">
    <source>
        <dbReference type="EMBL" id="SCB37927.1"/>
    </source>
</evidence>
<gene>
    <name evidence="2" type="ORF">GA0061102_102727</name>
</gene>
<dbReference type="InterPro" id="IPR015235">
    <property type="entry name" value="DUF1937"/>
</dbReference>